<name>A0A7H0GVJ4_9BACT</name>
<sequence>MSIRIAVVLGIALLVNNCADSSQKVGHPAPVPQHVTETAKGEVKSYQLALFDEARNRPVPIAVYVPGSGAKLNPQKRSKLKLAILNHGYGSPHTGYSFIAYNLVAQGYLVASIQHDLPKEAPMPTTGNPQQVRRPYWERGAQNMLFVLQTLKKSNPELDFKSLLLVGHSNGGDMAMLFAHKYPKLARNIISLDNRRMPLPRTRRPHILSIRSSDQVADDGVLPTAAEQKKFDIQIVKMENMTHNDIWDGATEEKKQEINRTINNFLKTK</sequence>
<organism evidence="1 2">
    <name type="scientific">Hymenobacter qilianensis</name>
    <dbReference type="NCBI Taxonomy" id="1385715"/>
    <lineage>
        <taxon>Bacteria</taxon>
        <taxon>Pseudomonadati</taxon>
        <taxon>Bacteroidota</taxon>
        <taxon>Cytophagia</taxon>
        <taxon>Cytophagales</taxon>
        <taxon>Hymenobacteraceae</taxon>
        <taxon>Hymenobacter</taxon>
    </lineage>
</organism>
<proteinExistence type="predicted"/>
<reference evidence="1 2" key="1">
    <citation type="submission" date="2020-08" db="EMBL/GenBank/DDBJ databases">
        <title>Genome sequence of Hymenobacter qilianensis JCM 19763T.</title>
        <authorList>
            <person name="Hyun D.-W."/>
            <person name="Bae J.-W."/>
        </authorList>
    </citation>
    <scope>NUCLEOTIDE SEQUENCE [LARGE SCALE GENOMIC DNA]</scope>
    <source>
        <strain evidence="1 2">JCM 19763</strain>
    </source>
</reference>
<dbReference type="Proteomes" id="UP000516093">
    <property type="component" value="Chromosome"/>
</dbReference>
<protein>
    <submittedName>
        <fullName evidence="1">Alpha/beta hydrolase</fullName>
    </submittedName>
</protein>
<dbReference type="EMBL" id="CP060784">
    <property type="protein sequence ID" value="QNP52310.1"/>
    <property type="molecule type" value="Genomic_DNA"/>
</dbReference>
<accession>A0A7H0GVJ4</accession>
<dbReference type="KEGG" id="hqi:H9L05_00340"/>
<dbReference type="InterPro" id="IPR029058">
    <property type="entry name" value="AB_hydrolase_fold"/>
</dbReference>
<keyword evidence="2" id="KW-1185">Reference proteome</keyword>
<dbReference type="RefSeq" id="WP_187732568.1">
    <property type="nucleotide sequence ID" value="NZ_BMFN01000002.1"/>
</dbReference>
<dbReference type="Gene3D" id="3.40.50.1820">
    <property type="entry name" value="alpha/beta hydrolase"/>
    <property type="match status" value="1"/>
</dbReference>
<evidence type="ECO:0000313" key="2">
    <source>
        <dbReference type="Proteomes" id="UP000516093"/>
    </source>
</evidence>
<dbReference type="GO" id="GO:0016787">
    <property type="term" value="F:hydrolase activity"/>
    <property type="evidence" value="ECO:0007669"/>
    <property type="project" value="UniProtKB-KW"/>
</dbReference>
<dbReference type="AlphaFoldDB" id="A0A7H0GVJ4"/>
<keyword evidence="1" id="KW-0378">Hydrolase</keyword>
<gene>
    <name evidence="1" type="ORF">H9L05_00340</name>
</gene>
<dbReference type="SUPFAM" id="SSF53474">
    <property type="entry name" value="alpha/beta-Hydrolases"/>
    <property type="match status" value="1"/>
</dbReference>
<evidence type="ECO:0000313" key="1">
    <source>
        <dbReference type="EMBL" id="QNP52310.1"/>
    </source>
</evidence>